<evidence type="ECO:0000313" key="3">
    <source>
        <dbReference type="Proteomes" id="UP000245829"/>
    </source>
</evidence>
<keyword evidence="3" id="KW-1185">Reference proteome</keyword>
<sequence length="98" mass="11445">MAIPLRNTIYDKIKEANSLTDIELYKSLTKDGHIIPEDKFNKLLLDLEILGLITVAWITKEERRIEAKVVEEEVDSIEEQNKEMMEKDYEASFPGFEK</sequence>
<dbReference type="Proteomes" id="UP000245829">
    <property type="component" value="Unassembled WGS sequence"/>
</dbReference>
<dbReference type="OrthoDB" id="6229at2157"/>
<protein>
    <submittedName>
        <fullName evidence="2">Uncharacterized protein</fullName>
    </submittedName>
</protein>
<reference evidence="2 3" key="1">
    <citation type="submission" date="2018-05" db="EMBL/GenBank/DDBJ databases">
        <title>genome sequencing of Nitrosopumilus sp. NM25.</title>
        <authorList>
            <person name="Mori K."/>
            <person name="Nakagawa T."/>
        </authorList>
    </citation>
    <scope>NUCLEOTIDE SEQUENCE [LARGE SCALE GENOMIC DNA]</scope>
    <source>
        <strain evidence="2 3">NM25</strain>
    </source>
</reference>
<dbReference type="AlphaFoldDB" id="A0A2S2KQV9"/>
<feature type="coiled-coil region" evidence="1">
    <location>
        <begin position="60"/>
        <end position="87"/>
    </location>
</feature>
<evidence type="ECO:0000313" key="2">
    <source>
        <dbReference type="EMBL" id="GBH34052.1"/>
    </source>
</evidence>
<comment type="caution">
    <text evidence="2">The sequence shown here is derived from an EMBL/GenBank/DDBJ whole genome shotgun (WGS) entry which is preliminary data.</text>
</comment>
<proteinExistence type="predicted"/>
<dbReference type="EMBL" id="BGKI01000004">
    <property type="protein sequence ID" value="GBH34052.1"/>
    <property type="molecule type" value="Genomic_DNA"/>
</dbReference>
<evidence type="ECO:0000256" key="1">
    <source>
        <dbReference type="SAM" id="Coils"/>
    </source>
</evidence>
<name>A0A2S2KQV9_9ARCH</name>
<dbReference type="RefSeq" id="WP_109876690.1">
    <property type="nucleotide sequence ID" value="NZ_AP026695.1"/>
</dbReference>
<organism evidence="2 3">
    <name type="scientific">Nitrosopumilus zosterae</name>
    <dbReference type="NCBI Taxonomy" id="718286"/>
    <lineage>
        <taxon>Archaea</taxon>
        <taxon>Nitrososphaerota</taxon>
        <taxon>Nitrososphaeria</taxon>
        <taxon>Nitrosopumilales</taxon>
        <taxon>Nitrosopumilaceae</taxon>
        <taxon>Nitrosopumilus</taxon>
    </lineage>
</organism>
<dbReference type="GeneID" id="76208828"/>
<keyword evidence="1" id="KW-0175">Coiled coil</keyword>
<accession>A0A2S2KQV9</accession>
<gene>
    <name evidence="2" type="ORF">NZNM25_08430</name>
</gene>